<organism evidence="2">
    <name type="scientific">Ceratitis capitata</name>
    <name type="common">Mediterranean fruit fly</name>
    <name type="synonym">Tephritis capitata</name>
    <dbReference type="NCBI Taxonomy" id="7213"/>
    <lineage>
        <taxon>Eukaryota</taxon>
        <taxon>Metazoa</taxon>
        <taxon>Ecdysozoa</taxon>
        <taxon>Arthropoda</taxon>
        <taxon>Hexapoda</taxon>
        <taxon>Insecta</taxon>
        <taxon>Pterygota</taxon>
        <taxon>Neoptera</taxon>
        <taxon>Endopterygota</taxon>
        <taxon>Diptera</taxon>
        <taxon>Brachycera</taxon>
        <taxon>Muscomorpha</taxon>
        <taxon>Tephritoidea</taxon>
        <taxon>Tephritidae</taxon>
        <taxon>Ceratitis</taxon>
        <taxon>Ceratitis</taxon>
    </lineage>
</organism>
<protein>
    <submittedName>
        <fullName evidence="2">Uncharacterized protein</fullName>
    </submittedName>
</protein>
<sequence>MKPIARTHRVGYTNGCKLANSTANRNRGVATITIRTKINEAAATAIATKCLQQKQKLDRIPEGANNNQENQSRATNSAATQRRSAQRQRKQQQEHQRKLYQKTRQQQQGQHKHQLRSVKGRRLAVFSTL</sequence>
<name>W8B9V9_CERCA</name>
<reference evidence="2" key="1">
    <citation type="submission" date="2013-07" db="EMBL/GenBank/DDBJ databases">
        <authorList>
            <person name="Geib S."/>
        </authorList>
    </citation>
    <scope>NUCLEOTIDE SEQUENCE</scope>
</reference>
<accession>W8B9V9</accession>
<feature type="compositionally biased region" description="Polar residues" evidence="1">
    <location>
        <begin position="64"/>
        <end position="80"/>
    </location>
</feature>
<evidence type="ECO:0000256" key="1">
    <source>
        <dbReference type="SAM" id="MobiDB-lite"/>
    </source>
</evidence>
<reference evidence="2" key="2">
    <citation type="journal article" date="2014" name="BMC Genomics">
        <title>A genomic perspective to assessing quality of mass-reared SIT flies used in Mediterranean fruit fly (Ceratitis capitata) eradication in California.</title>
        <authorList>
            <person name="Calla B."/>
            <person name="Hall B."/>
            <person name="Hou S."/>
            <person name="Geib S.M."/>
        </authorList>
    </citation>
    <scope>NUCLEOTIDE SEQUENCE</scope>
</reference>
<dbReference type="EMBL" id="GAMC01008530">
    <property type="protein sequence ID" value="JAB98025.1"/>
    <property type="molecule type" value="mRNA"/>
</dbReference>
<evidence type="ECO:0000313" key="2">
    <source>
        <dbReference type="EMBL" id="JAB98025.1"/>
    </source>
</evidence>
<dbReference type="EMBL" id="GAMC01008528">
    <property type="protein sequence ID" value="JAB98027.1"/>
    <property type="molecule type" value="mRNA"/>
</dbReference>
<dbReference type="AlphaFoldDB" id="W8B9V9"/>
<feature type="region of interest" description="Disordered" evidence="1">
    <location>
        <begin position="57"/>
        <end position="129"/>
    </location>
</feature>
<feature type="compositionally biased region" description="Basic residues" evidence="1">
    <location>
        <begin position="110"/>
        <end position="122"/>
    </location>
</feature>
<proteinExistence type="evidence at transcript level"/>